<dbReference type="Proteomes" id="UP000299102">
    <property type="component" value="Unassembled WGS sequence"/>
</dbReference>
<evidence type="ECO:0000313" key="1">
    <source>
        <dbReference type="EMBL" id="GBP72201.1"/>
    </source>
</evidence>
<comment type="caution">
    <text evidence="1">The sequence shown here is derived from an EMBL/GenBank/DDBJ whole genome shotgun (WGS) entry which is preliminary data.</text>
</comment>
<dbReference type="AlphaFoldDB" id="A0A4C1Y7H4"/>
<reference evidence="1 2" key="1">
    <citation type="journal article" date="2019" name="Commun. Biol.">
        <title>The bagworm genome reveals a unique fibroin gene that provides high tensile strength.</title>
        <authorList>
            <person name="Kono N."/>
            <person name="Nakamura H."/>
            <person name="Ohtoshi R."/>
            <person name="Tomita M."/>
            <person name="Numata K."/>
            <person name="Arakawa K."/>
        </authorList>
    </citation>
    <scope>NUCLEOTIDE SEQUENCE [LARGE SCALE GENOMIC DNA]</scope>
</reference>
<keyword evidence="2" id="KW-1185">Reference proteome</keyword>
<gene>
    <name evidence="1" type="ORF">EVAR_51108_1</name>
</gene>
<evidence type="ECO:0000313" key="2">
    <source>
        <dbReference type="Proteomes" id="UP000299102"/>
    </source>
</evidence>
<accession>A0A4C1Y7H4</accession>
<organism evidence="1 2">
    <name type="scientific">Eumeta variegata</name>
    <name type="common">Bagworm moth</name>
    <name type="synonym">Eumeta japonica</name>
    <dbReference type="NCBI Taxonomy" id="151549"/>
    <lineage>
        <taxon>Eukaryota</taxon>
        <taxon>Metazoa</taxon>
        <taxon>Ecdysozoa</taxon>
        <taxon>Arthropoda</taxon>
        <taxon>Hexapoda</taxon>
        <taxon>Insecta</taxon>
        <taxon>Pterygota</taxon>
        <taxon>Neoptera</taxon>
        <taxon>Endopterygota</taxon>
        <taxon>Lepidoptera</taxon>
        <taxon>Glossata</taxon>
        <taxon>Ditrysia</taxon>
        <taxon>Tineoidea</taxon>
        <taxon>Psychidae</taxon>
        <taxon>Oiketicinae</taxon>
        <taxon>Eumeta</taxon>
    </lineage>
</organism>
<name>A0A4C1Y7H4_EUMVA</name>
<dbReference type="EMBL" id="BGZK01001137">
    <property type="protein sequence ID" value="GBP72201.1"/>
    <property type="molecule type" value="Genomic_DNA"/>
</dbReference>
<protein>
    <submittedName>
        <fullName evidence="1">Uncharacterized protein</fullName>
    </submittedName>
</protein>
<sequence>MYTGAFHYSLFGSKDDFRVKVKPATYPAGLSSKNLRLGNWDEILASSDFSQPCVLTSDIDDASAAAAAGGTRRNALDNLLLNARLNTWHYDNKP</sequence>
<proteinExistence type="predicted"/>